<comment type="caution">
    <text evidence="1">The sequence shown here is derived from an EMBL/GenBank/DDBJ whole genome shotgun (WGS) entry which is preliminary data.</text>
</comment>
<name>A0A7C1GRK8_9CREN</name>
<dbReference type="SUPFAM" id="SSF56112">
    <property type="entry name" value="Protein kinase-like (PK-like)"/>
    <property type="match status" value="1"/>
</dbReference>
<organism evidence="1">
    <name type="scientific">Thermofilum adornatum</name>
    <dbReference type="NCBI Taxonomy" id="1365176"/>
    <lineage>
        <taxon>Archaea</taxon>
        <taxon>Thermoproteota</taxon>
        <taxon>Thermoprotei</taxon>
        <taxon>Thermofilales</taxon>
        <taxon>Thermofilaceae</taxon>
        <taxon>Thermofilum</taxon>
    </lineage>
</organism>
<dbReference type="InterPro" id="IPR011009">
    <property type="entry name" value="Kinase-like_dom_sf"/>
</dbReference>
<evidence type="ECO:0008006" key="2">
    <source>
        <dbReference type="Google" id="ProtNLM"/>
    </source>
</evidence>
<dbReference type="Gene3D" id="1.10.510.10">
    <property type="entry name" value="Transferase(Phosphotransferase) domain 1"/>
    <property type="match status" value="1"/>
</dbReference>
<reference evidence="1" key="1">
    <citation type="journal article" date="2020" name="mSystems">
        <title>Genome- and Community-Level Interaction Insights into Carbon Utilization and Element Cycling Functions of Hydrothermarchaeota in Hydrothermal Sediment.</title>
        <authorList>
            <person name="Zhou Z."/>
            <person name="Liu Y."/>
            <person name="Xu W."/>
            <person name="Pan J."/>
            <person name="Luo Z.H."/>
            <person name="Li M."/>
        </authorList>
    </citation>
    <scope>NUCLEOTIDE SEQUENCE [LARGE SCALE GENOMIC DNA]</scope>
    <source>
        <strain evidence="1">SpSt-116</strain>
    </source>
</reference>
<dbReference type="EMBL" id="DSAY01000076">
    <property type="protein sequence ID" value="HDP14953.1"/>
    <property type="molecule type" value="Genomic_DNA"/>
</dbReference>
<protein>
    <recommendedName>
        <fullName evidence="2">Protein kinase domain-containing protein</fullName>
    </recommendedName>
</protein>
<proteinExistence type="predicted"/>
<accession>A0A7C1GRK8</accession>
<evidence type="ECO:0000313" key="1">
    <source>
        <dbReference type="EMBL" id="HDP14953.1"/>
    </source>
</evidence>
<dbReference type="AlphaFoldDB" id="A0A7C1GRK8"/>
<sequence>MRSLSNVIYEAVTGRSLFSPDERYPEQLEQFEKTGKPEIQTGDAAPDNILRECIRIKPEARPTMRQFEEKLIDYLRRKEKKKLFP</sequence>
<gene>
    <name evidence="1" type="ORF">ENN26_04140</name>
</gene>